<keyword evidence="2" id="KW-0819">tRNA processing</keyword>
<comment type="caution">
    <text evidence="4">The sequence shown here is derived from an EMBL/GenBank/DDBJ whole genome shotgun (WGS) entry which is preliminary data.</text>
</comment>
<accession>A0AAN8IL53</accession>
<dbReference type="Proteomes" id="UP001331761">
    <property type="component" value="Unassembled WGS sequence"/>
</dbReference>
<dbReference type="PANTHER" id="PTHR20882">
    <property type="entry name" value="CYTOPLASMIC TRNA 2-THIOLATION PROTEIN 2"/>
    <property type="match status" value="1"/>
</dbReference>
<evidence type="ECO:0000256" key="3">
    <source>
        <dbReference type="SAM" id="MobiDB-lite"/>
    </source>
</evidence>
<dbReference type="EMBL" id="WIXE01010447">
    <property type="protein sequence ID" value="KAK5977566.1"/>
    <property type="molecule type" value="Genomic_DNA"/>
</dbReference>
<dbReference type="GO" id="GO:0016783">
    <property type="term" value="F:sulfurtransferase activity"/>
    <property type="evidence" value="ECO:0007669"/>
    <property type="project" value="TreeGrafter"/>
</dbReference>
<organism evidence="4 5">
    <name type="scientific">Trichostrongylus colubriformis</name>
    <name type="common">Black scour worm</name>
    <dbReference type="NCBI Taxonomy" id="6319"/>
    <lineage>
        <taxon>Eukaryota</taxon>
        <taxon>Metazoa</taxon>
        <taxon>Ecdysozoa</taxon>
        <taxon>Nematoda</taxon>
        <taxon>Chromadorea</taxon>
        <taxon>Rhabditida</taxon>
        <taxon>Rhabditina</taxon>
        <taxon>Rhabditomorpha</taxon>
        <taxon>Strongyloidea</taxon>
        <taxon>Trichostrongylidae</taxon>
        <taxon>Trichostrongylus</taxon>
    </lineage>
</organism>
<evidence type="ECO:0000313" key="5">
    <source>
        <dbReference type="Proteomes" id="UP001331761"/>
    </source>
</evidence>
<feature type="compositionally biased region" description="Polar residues" evidence="3">
    <location>
        <begin position="11"/>
        <end position="21"/>
    </location>
</feature>
<protein>
    <recommendedName>
        <fullName evidence="6">Cytoplasmic tRNA 2-thiolation protein 2</fullName>
    </recommendedName>
</protein>
<gene>
    <name evidence="4" type="ORF">GCK32_009726</name>
</gene>
<evidence type="ECO:0000256" key="1">
    <source>
        <dbReference type="ARBA" id="ARBA00022490"/>
    </source>
</evidence>
<evidence type="ECO:0000313" key="4">
    <source>
        <dbReference type="EMBL" id="KAK5977566.1"/>
    </source>
</evidence>
<proteinExistence type="predicted"/>
<dbReference type="GO" id="GO:0002143">
    <property type="term" value="P:tRNA wobble position uridine thiolation"/>
    <property type="evidence" value="ECO:0007669"/>
    <property type="project" value="TreeGrafter"/>
</dbReference>
<keyword evidence="5" id="KW-1185">Reference proteome</keyword>
<evidence type="ECO:0008006" key="6">
    <source>
        <dbReference type="Google" id="ProtNLM"/>
    </source>
</evidence>
<dbReference type="GO" id="GO:0000049">
    <property type="term" value="F:tRNA binding"/>
    <property type="evidence" value="ECO:0007669"/>
    <property type="project" value="InterPro"/>
</dbReference>
<dbReference type="PANTHER" id="PTHR20882:SF14">
    <property type="entry name" value="CYTOPLASMIC TRNA 2-THIOLATION PROTEIN 2"/>
    <property type="match status" value="1"/>
</dbReference>
<feature type="region of interest" description="Disordered" evidence="3">
    <location>
        <begin position="1"/>
        <end position="21"/>
    </location>
</feature>
<sequence length="258" mass="28399">MEGRRNHSDDSSTCNGETSNSVKCVKCPEEANLKSNNTSYCEKCFLTMVKGKFRSALSKRKIFRDKDSRKALVVLDGSRESAFLFRQIEDSVKQTNFKRLMIEPSFLLLLSSLDTSEISMVEAKLSVLKQALPCTYFVVHLAAVFGDLQIGDNGGVIGLQHTPFTSHYVYEARCKGSLQQCTSKFLGKLLDDGFKGTVPNILGAVGKIHIRNGGRLCSLCEYSFCGEGMLCYACSNIAKDLPSSVVNDLPFQIGCPSE</sequence>
<dbReference type="Gene3D" id="3.40.50.620">
    <property type="entry name" value="HUPs"/>
    <property type="match status" value="1"/>
</dbReference>
<dbReference type="InterPro" id="IPR019407">
    <property type="entry name" value="CTU2"/>
</dbReference>
<dbReference type="GO" id="GO:0005829">
    <property type="term" value="C:cytosol"/>
    <property type="evidence" value="ECO:0007669"/>
    <property type="project" value="TreeGrafter"/>
</dbReference>
<reference evidence="4 5" key="1">
    <citation type="submission" date="2019-10" db="EMBL/GenBank/DDBJ databases">
        <title>Assembly and Annotation for the nematode Trichostrongylus colubriformis.</title>
        <authorList>
            <person name="Martin J."/>
        </authorList>
    </citation>
    <scope>NUCLEOTIDE SEQUENCE [LARGE SCALE GENOMIC DNA]</scope>
    <source>
        <strain evidence="4">G859</strain>
        <tissue evidence="4">Whole worm</tissue>
    </source>
</reference>
<dbReference type="InterPro" id="IPR014729">
    <property type="entry name" value="Rossmann-like_a/b/a_fold"/>
</dbReference>
<keyword evidence="1" id="KW-0963">Cytoplasm</keyword>
<feature type="compositionally biased region" description="Basic and acidic residues" evidence="3">
    <location>
        <begin position="1"/>
        <end position="10"/>
    </location>
</feature>
<evidence type="ECO:0000256" key="2">
    <source>
        <dbReference type="ARBA" id="ARBA00022694"/>
    </source>
</evidence>
<dbReference type="AlphaFoldDB" id="A0AAN8IL53"/>
<name>A0AAN8IL53_TRICO</name>